<reference evidence="1 2" key="1">
    <citation type="submission" date="2016-12" db="EMBL/GenBank/DDBJ databases">
        <title>Complete genome sequence of Clostridium kluyveri JZZ isolated from the pit mud of a Chinese flavor liquor-making factory.</title>
        <authorList>
            <person name="Wang Y."/>
        </authorList>
    </citation>
    <scope>NUCLEOTIDE SEQUENCE [LARGE SCALE GENOMIC DNA]</scope>
    <source>
        <strain evidence="1 2">JZZ</strain>
    </source>
</reference>
<sequence length="229" mass="24844">MSQRANQKSVKYVPEIRGTLRDHMINLPLVIREASGINIFGKRIKSLAFTTDIAVIKNINADAILAVYPFTPQIVISEALVAVSDVPIFCGVGGGLTMGKRVVNLALNAEFTGAMGVVVNSPTSNEVIRAVRDSIDIPIVVTVVSERDDIEMRIKSGASILNVSAGKNSAELVKKIRENYKEFPIIATGGKTEDSIRETIQAGANAISYTPPSTAELFKESMERYRDAY</sequence>
<accession>A0A1L5F5T3</accession>
<organism evidence="1 2">
    <name type="scientific">Clostridium kluyveri</name>
    <dbReference type="NCBI Taxonomy" id="1534"/>
    <lineage>
        <taxon>Bacteria</taxon>
        <taxon>Bacillati</taxon>
        <taxon>Bacillota</taxon>
        <taxon>Clostridia</taxon>
        <taxon>Eubacteriales</taxon>
        <taxon>Clostridiaceae</taxon>
        <taxon>Clostridium</taxon>
    </lineage>
</organism>
<dbReference type="Proteomes" id="UP000184604">
    <property type="component" value="Chromosome"/>
</dbReference>
<dbReference type="GO" id="GO:0016787">
    <property type="term" value="F:hydrolase activity"/>
    <property type="evidence" value="ECO:0007669"/>
    <property type="project" value="UniProtKB-KW"/>
</dbReference>
<evidence type="ECO:0000313" key="2">
    <source>
        <dbReference type="Proteomes" id="UP000184604"/>
    </source>
</evidence>
<dbReference type="OrthoDB" id="1092608at2"/>
<dbReference type="Gene3D" id="3.20.20.70">
    <property type="entry name" value="Aldolase class I"/>
    <property type="match status" value="1"/>
</dbReference>
<dbReference type="RefSeq" id="WP_073538032.1">
    <property type="nucleotide sequence ID" value="NZ_CP018335.1"/>
</dbReference>
<evidence type="ECO:0000313" key="1">
    <source>
        <dbReference type="EMBL" id="APM38359.1"/>
    </source>
</evidence>
<name>A0A1L5F5T3_CLOKL</name>
<dbReference type="SUPFAM" id="SSF51412">
    <property type="entry name" value="Inosine monophosphate dehydrogenase (IMPDH)"/>
    <property type="match status" value="1"/>
</dbReference>
<gene>
    <name evidence="1" type="ORF">BS101_06225</name>
</gene>
<dbReference type="InterPro" id="IPR013785">
    <property type="entry name" value="Aldolase_TIM"/>
</dbReference>
<keyword evidence="1" id="KW-0378">Hydrolase</keyword>
<protein>
    <submittedName>
        <fullName evidence="1">Hydrolase</fullName>
    </submittedName>
</protein>
<proteinExistence type="predicted"/>
<dbReference type="AlphaFoldDB" id="A0A1L5F5T3"/>
<dbReference type="EMBL" id="CP018335">
    <property type="protein sequence ID" value="APM38359.1"/>
    <property type="molecule type" value="Genomic_DNA"/>
</dbReference>